<dbReference type="SUPFAM" id="SSF89260">
    <property type="entry name" value="Collagen-binding domain"/>
    <property type="match status" value="3"/>
</dbReference>
<dbReference type="Pfam" id="PF07833">
    <property type="entry name" value="Cu_amine_oxidN1"/>
    <property type="match status" value="1"/>
</dbReference>
<dbReference type="Gene3D" id="2.60.120.380">
    <property type="match status" value="3"/>
</dbReference>
<dbReference type="eggNOG" id="COG2247">
    <property type="taxonomic scope" value="Bacteria"/>
</dbReference>
<proteinExistence type="predicted"/>
<dbReference type="AlphaFoldDB" id="G8LTC7"/>
<evidence type="ECO:0000313" key="2">
    <source>
        <dbReference type="EMBL" id="AEV68374.1"/>
    </source>
</evidence>
<name>G8LTC7_ACECE</name>
<reference evidence="2 3" key="2">
    <citation type="journal article" date="2012" name="Stand. Genomic Sci.">
        <title>Complete Genome Sequence of Clostridium clariflavum DSM 19732.</title>
        <authorList>
            <person name="Izquierdo J.A."/>
            <person name="Goodwin L."/>
            <person name="Davenport K.W."/>
            <person name="Teshima H."/>
            <person name="Bruce D."/>
            <person name="Detter C."/>
            <person name="Tapia R."/>
            <person name="Han S."/>
            <person name="Land M."/>
            <person name="Hauser L."/>
            <person name="Jeffries C.D."/>
            <person name="Han J."/>
            <person name="Pitluck S."/>
            <person name="Nolan M."/>
            <person name="Chen A."/>
            <person name="Huntemann M."/>
            <person name="Mavromatis K."/>
            <person name="Mikhailova N."/>
            <person name="Liolios K."/>
            <person name="Woyke T."/>
            <person name="Lynd L.R."/>
        </authorList>
    </citation>
    <scope>NUCLEOTIDE SEQUENCE [LARGE SCALE GENOMIC DNA]</scope>
    <source>
        <strain evidence="3">DSM 19732 / NBRC 101661 / EBR45</strain>
    </source>
</reference>
<dbReference type="eggNOG" id="COG1555">
    <property type="taxonomic scope" value="Bacteria"/>
</dbReference>
<dbReference type="KEGG" id="ccl:Clocl_1764"/>
<dbReference type="InterPro" id="IPR012854">
    <property type="entry name" value="Cu_amine_oxidase-like_N"/>
</dbReference>
<accession>G8LTC7</accession>
<evidence type="ECO:0000259" key="1">
    <source>
        <dbReference type="Pfam" id="PF07833"/>
    </source>
</evidence>
<organism evidence="2 3">
    <name type="scientific">Acetivibrio clariflavus (strain DSM 19732 / NBRC 101661 / EBR45)</name>
    <name type="common">Clostridium clariflavum</name>
    <dbReference type="NCBI Taxonomy" id="720554"/>
    <lineage>
        <taxon>Bacteria</taxon>
        <taxon>Bacillati</taxon>
        <taxon>Bacillota</taxon>
        <taxon>Clostridia</taxon>
        <taxon>Eubacteriales</taxon>
        <taxon>Oscillospiraceae</taxon>
        <taxon>Acetivibrio</taxon>
    </lineage>
</organism>
<dbReference type="RefSeq" id="WP_014254960.1">
    <property type="nucleotide sequence ID" value="NC_016627.1"/>
</dbReference>
<dbReference type="STRING" id="720554.Clocl_1764"/>
<reference evidence="3" key="1">
    <citation type="submission" date="2011-12" db="EMBL/GenBank/DDBJ databases">
        <title>Complete sequence of Clostridium clariflavum DSM 19732.</title>
        <authorList>
            <consortium name="US DOE Joint Genome Institute"/>
            <person name="Lucas S."/>
            <person name="Han J."/>
            <person name="Lapidus A."/>
            <person name="Cheng J.-F."/>
            <person name="Goodwin L."/>
            <person name="Pitluck S."/>
            <person name="Peters L."/>
            <person name="Teshima H."/>
            <person name="Detter J.C."/>
            <person name="Han C."/>
            <person name="Tapia R."/>
            <person name="Land M."/>
            <person name="Hauser L."/>
            <person name="Kyrpides N."/>
            <person name="Ivanova N."/>
            <person name="Pagani I."/>
            <person name="Kitzmiller T."/>
            <person name="Lynd L."/>
            <person name="Izquierdo J."/>
            <person name="Woyke T."/>
        </authorList>
    </citation>
    <scope>NUCLEOTIDE SEQUENCE [LARGE SCALE GENOMIC DNA]</scope>
    <source>
        <strain evidence="3">DSM 19732 / NBRC 101661 / EBR45</strain>
    </source>
</reference>
<dbReference type="HOGENOM" id="CLU_531798_0_0_9"/>
<dbReference type="SUPFAM" id="SSF55383">
    <property type="entry name" value="Copper amine oxidase, domain N"/>
    <property type="match status" value="1"/>
</dbReference>
<dbReference type="Proteomes" id="UP000005435">
    <property type="component" value="Chromosome"/>
</dbReference>
<feature type="domain" description="Copper amine oxidase-like N-terminal" evidence="1">
    <location>
        <begin position="404"/>
        <end position="510"/>
    </location>
</feature>
<dbReference type="InterPro" id="IPR036582">
    <property type="entry name" value="Mao_N_sf"/>
</dbReference>
<gene>
    <name evidence="2" type="ordered locus">Clocl_1764</name>
</gene>
<evidence type="ECO:0000313" key="3">
    <source>
        <dbReference type="Proteomes" id="UP000005435"/>
    </source>
</evidence>
<sequence precursor="true">MFLKKRLFIFALVLMMLFISMCTVTTFAEMSDEAELISVNSKVVDNLPTGNTVRYYKFELPEPGKVYLSFEHKNLEDIYIYWEVTMFDSLENEVLKLESKGRDTTSKTMNAYIDKGTYYIRVLNPSRFAAHSKSNYTLCVNYTENKGEYEIEPNYNWELATEIPEINKPITGNIKSSGDVDFYKITLPNPGKVNLGFNHSNIEKSFPHWKITMFDSTENEVLYYESDGTSTTGKSENAYLDAGTYYIRVTSYTSYVYSNVDYSLCVNFTEYQGEYEIEPNNSMEEASLIIDLNEPITGNLRHNTDKDYYKFSMPFTGKVNLVFNHSNLESWTSHWKIALFDTKGNKIYEMDSAGTDTELKSKDINLQMGIYYVRVEPWSIYSHRSVDYTLTIKAENYFPIKVLLNGKRIIFDQQPIIDNGRTLVPLRAIFEAMNATVSWDDKTKTVTAQKGDIAVVMVIGNNTMTKNGNQILLDVPPQIFNGRTLVPARAVAESFGAKVDWDANTRTVIITQ</sequence>
<dbReference type="EMBL" id="CP003065">
    <property type="protein sequence ID" value="AEV68374.1"/>
    <property type="molecule type" value="Genomic_DNA"/>
</dbReference>
<dbReference type="Gene3D" id="3.30.457.10">
    <property type="entry name" value="Copper amine oxidase-like, N-terminal domain"/>
    <property type="match status" value="1"/>
</dbReference>
<protein>
    <submittedName>
        <fullName evidence="2">Copper amine oxidase family protein</fullName>
    </submittedName>
</protein>
<keyword evidence="3" id="KW-1185">Reference proteome</keyword>